<evidence type="ECO:0000256" key="7">
    <source>
        <dbReference type="ARBA" id="ARBA00023136"/>
    </source>
</evidence>
<dbReference type="GO" id="GO:0005886">
    <property type="term" value="C:plasma membrane"/>
    <property type="evidence" value="ECO:0007669"/>
    <property type="project" value="UniProtKB-SubCell"/>
</dbReference>
<dbReference type="Pfam" id="PF00860">
    <property type="entry name" value="Xan_ur_permease"/>
    <property type="match status" value="1"/>
</dbReference>
<comment type="subcellular location">
    <subcellularLocation>
        <location evidence="1 8">Cell membrane</location>
        <topology evidence="1 8">Multi-pass membrane protein</topology>
    </subcellularLocation>
</comment>
<dbReference type="InterPro" id="IPR006043">
    <property type="entry name" value="NCS2"/>
</dbReference>
<keyword evidence="6 8" id="KW-1133">Transmembrane helix</keyword>
<evidence type="ECO:0000313" key="11">
    <source>
        <dbReference type="Proteomes" id="UP001431776"/>
    </source>
</evidence>
<evidence type="ECO:0000256" key="2">
    <source>
        <dbReference type="ARBA" id="ARBA00005697"/>
    </source>
</evidence>
<feature type="transmembrane region" description="Helical" evidence="9">
    <location>
        <begin position="358"/>
        <end position="375"/>
    </location>
</feature>
<feature type="transmembrane region" description="Helical" evidence="9">
    <location>
        <begin position="206"/>
        <end position="227"/>
    </location>
</feature>
<dbReference type="InterPro" id="IPR045018">
    <property type="entry name" value="Azg-like"/>
</dbReference>
<keyword evidence="3 8" id="KW-0813">Transport</keyword>
<feature type="transmembrane region" description="Helical" evidence="9">
    <location>
        <begin position="387"/>
        <end position="419"/>
    </location>
</feature>
<dbReference type="PANTHER" id="PTHR43337:SF1">
    <property type="entry name" value="XANTHINE_URACIL PERMEASE C887.17-RELATED"/>
    <property type="match status" value="1"/>
</dbReference>
<dbReference type="PIRSF" id="PIRSF005353">
    <property type="entry name" value="PbuG"/>
    <property type="match status" value="1"/>
</dbReference>
<feature type="transmembrane region" description="Helical" evidence="9">
    <location>
        <begin position="331"/>
        <end position="351"/>
    </location>
</feature>
<evidence type="ECO:0000256" key="5">
    <source>
        <dbReference type="ARBA" id="ARBA00022692"/>
    </source>
</evidence>
<evidence type="ECO:0000256" key="4">
    <source>
        <dbReference type="ARBA" id="ARBA00022475"/>
    </source>
</evidence>
<evidence type="ECO:0000256" key="9">
    <source>
        <dbReference type="SAM" id="Phobius"/>
    </source>
</evidence>
<evidence type="ECO:0000256" key="1">
    <source>
        <dbReference type="ARBA" id="ARBA00004651"/>
    </source>
</evidence>
<dbReference type="Proteomes" id="UP001431776">
    <property type="component" value="Unassembled WGS sequence"/>
</dbReference>
<evidence type="ECO:0000256" key="8">
    <source>
        <dbReference type="PIRNR" id="PIRNR005353"/>
    </source>
</evidence>
<evidence type="ECO:0000313" key="10">
    <source>
        <dbReference type="EMBL" id="MDI6451472.1"/>
    </source>
</evidence>
<feature type="transmembrane region" description="Helical" evidence="9">
    <location>
        <begin position="297"/>
        <end position="319"/>
    </location>
</feature>
<feature type="transmembrane region" description="Helical" evidence="9">
    <location>
        <begin position="89"/>
        <end position="108"/>
    </location>
</feature>
<protein>
    <submittedName>
        <fullName evidence="10">NCS2 family permease</fullName>
    </submittedName>
</protein>
<proteinExistence type="inferred from homology"/>
<reference evidence="10" key="1">
    <citation type="submission" date="2023-05" db="EMBL/GenBank/DDBJ databases">
        <title>Anaerotaeda fermentans gen. nov., sp. nov., a novel anaerobic planctomycete of the new family within the order Sedimentisphaerales isolated from Taman Peninsula, Russia.</title>
        <authorList>
            <person name="Khomyakova M.A."/>
            <person name="Merkel A.Y."/>
            <person name="Slobodkin A.I."/>
        </authorList>
    </citation>
    <scope>NUCLEOTIDE SEQUENCE</scope>
    <source>
        <strain evidence="10">M17dextr</strain>
    </source>
</reference>
<sequence length="457" mass="48648">MMIRPYGQTARDARGEMPRDYFELDRRRTNVRVEVVAGTTTFLTMAYIIFTHPNILEPTGMDKTALIAVTCIISALATIATGLFGKAPIAMAPGLGLNSIFTVLVVSGKMDWQTALGVVFLSGVFFLVLTLVGLRQRIVEAIPGSLIAAIGVGIGLFITFIGLTDLGIVVADPFTMVSAGPITAKVLIGLAGLLTMVFLESRNVRGSLLIGIAVSTLLAAATGQVALPERVISLDVNIRPIAFKLNILGALKWGFMGSIFTLMFVDMFDSIGTLVACCHKADMLDERGKIRGLDRLLGVDAVATMIGALLGTSTTTSFAESASGIEQGGRSGLTAVVTGVLFLVALLFIPVVAMVPKYATAPALIMVGLFMMREVKRIDFGDLAEAFPSFILIVMIALSYSISTGLAFGFVSFVVINLVSGRARQVRPAMWVIAVLSVTFLSLEQLPGLIEWFVVTP</sequence>
<evidence type="ECO:0000256" key="3">
    <source>
        <dbReference type="ARBA" id="ARBA00022448"/>
    </source>
</evidence>
<feature type="transmembrane region" description="Helical" evidence="9">
    <location>
        <begin position="431"/>
        <end position="455"/>
    </location>
</feature>
<gene>
    <name evidence="10" type="ORF">QJ522_20590</name>
</gene>
<dbReference type="GO" id="GO:0005345">
    <property type="term" value="F:purine nucleobase transmembrane transporter activity"/>
    <property type="evidence" value="ECO:0007669"/>
    <property type="project" value="TreeGrafter"/>
</dbReference>
<comment type="caution">
    <text evidence="10">The sequence shown here is derived from an EMBL/GenBank/DDBJ whole genome shotgun (WGS) entry which is preliminary data.</text>
</comment>
<keyword evidence="4 8" id="KW-1003">Cell membrane</keyword>
<keyword evidence="5 8" id="KW-0812">Transmembrane</keyword>
<feature type="transmembrane region" description="Helical" evidence="9">
    <location>
        <begin position="182"/>
        <end position="199"/>
    </location>
</feature>
<feature type="transmembrane region" description="Helical" evidence="9">
    <location>
        <begin position="114"/>
        <end position="134"/>
    </location>
</feature>
<feature type="transmembrane region" description="Helical" evidence="9">
    <location>
        <begin position="253"/>
        <end position="276"/>
    </location>
</feature>
<keyword evidence="11" id="KW-1185">Reference proteome</keyword>
<dbReference type="InterPro" id="IPR026033">
    <property type="entry name" value="Azg-like_bact_archaea"/>
</dbReference>
<dbReference type="AlphaFoldDB" id="A0AAW6U0S8"/>
<accession>A0AAW6U0S8</accession>
<comment type="similarity">
    <text evidence="2 8">Belongs to the nucleobase:cation symporter-2 (NCS2) (TC 2.A.40) family. Azg-like subfamily.</text>
</comment>
<dbReference type="PANTHER" id="PTHR43337">
    <property type="entry name" value="XANTHINE/URACIL PERMEASE C887.17-RELATED"/>
    <property type="match status" value="1"/>
</dbReference>
<name>A0AAW6U0S8_9BACT</name>
<feature type="transmembrane region" description="Helical" evidence="9">
    <location>
        <begin position="146"/>
        <end position="170"/>
    </location>
</feature>
<feature type="transmembrane region" description="Helical" evidence="9">
    <location>
        <begin position="65"/>
        <end position="84"/>
    </location>
</feature>
<dbReference type="EMBL" id="JASCXX010000037">
    <property type="protein sequence ID" value="MDI6451472.1"/>
    <property type="molecule type" value="Genomic_DNA"/>
</dbReference>
<evidence type="ECO:0000256" key="6">
    <source>
        <dbReference type="ARBA" id="ARBA00022989"/>
    </source>
</evidence>
<feature type="transmembrane region" description="Helical" evidence="9">
    <location>
        <begin position="31"/>
        <end position="50"/>
    </location>
</feature>
<organism evidence="10 11">
    <name type="scientific">Anaerobaca lacustris</name>
    <dbReference type="NCBI Taxonomy" id="3044600"/>
    <lineage>
        <taxon>Bacteria</taxon>
        <taxon>Pseudomonadati</taxon>
        <taxon>Planctomycetota</taxon>
        <taxon>Phycisphaerae</taxon>
        <taxon>Sedimentisphaerales</taxon>
        <taxon>Anaerobacaceae</taxon>
        <taxon>Anaerobaca</taxon>
    </lineage>
</organism>
<keyword evidence="7 8" id="KW-0472">Membrane</keyword>
<dbReference type="RefSeq" id="WP_349246879.1">
    <property type="nucleotide sequence ID" value="NZ_JASCXX010000037.1"/>
</dbReference>